<comment type="caution">
    <text evidence="1">The sequence shown here is derived from an EMBL/GenBank/DDBJ whole genome shotgun (WGS) entry which is preliminary data.</text>
</comment>
<sequence length="75" mass="8531">MIVSLFTKPPEGEQFEKMWETYTEKNEVGTPEFLPSDQLAVKQVNTSNIKLKTDKDIVSALLENNINSAKPFTQK</sequence>
<evidence type="ECO:0000313" key="1">
    <source>
        <dbReference type="EMBL" id="MBP1953025.1"/>
    </source>
</evidence>
<keyword evidence="2" id="KW-1185">Reference proteome</keyword>
<proteinExistence type="predicted"/>
<accession>A0ABS4HQ28</accession>
<protein>
    <submittedName>
        <fullName evidence="1">Uncharacterized protein</fullName>
    </submittedName>
</protein>
<dbReference type="Proteomes" id="UP001519348">
    <property type="component" value="Unassembled WGS sequence"/>
</dbReference>
<dbReference type="RefSeq" id="WP_231957199.1">
    <property type="nucleotide sequence ID" value="NZ_BMCN01000002.1"/>
</dbReference>
<organism evidence="1 2">
    <name type="scientific">Jeotgalicoccus aerolatus</name>
    <dbReference type="NCBI Taxonomy" id="709510"/>
    <lineage>
        <taxon>Bacteria</taxon>
        <taxon>Bacillati</taxon>
        <taxon>Bacillota</taxon>
        <taxon>Bacilli</taxon>
        <taxon>Bacillales</taxon>
        <taxon>Staphylococcaceae</taxon>
        <taxon>Jeotgalicoccus</taxon>
    </lineage>
</organism>
<evidence type="ECO:0000313" key="2">
    <source>
        <dbReference type="Proteomes" id="UP001519348"/>
    </source>
</evidence>
<dbReference type="EMBL" id="JAGGKN010000007">
    <property type="protein sequence ID" value="MBP1953025.1"/>
    <property type="molecule type" value="Genomic_DNA"/>
</dbReference>
<name>A0ABS4HQ28_9STAP</name>
<gene>
    <name evidence="1" type="ORF">J2Z27_002106</name>
</gene>
<reference evidence="1 2" key="1">
    <citation type="submission" date="2021-03" db="EMBL/GenBank/DDBJ databases">
        <title>Genomic Encyclopedia of Type Strains, Phase IV (KMG-IV): sequencing the most valuable type-strain genomes for metagenomic binning, comparative biology and taxonomic classification.</title>
        <authorList>
            <person name="Goeker M."/>
        </authorList>
    </citation>
    <scope>NUCLEOTIDE SEQUENCE [LARGE SCALE GENOMIC DNA]</scope>
    <source>
        <strain evidence="1 2">DSM 22420</strain>
    </source>
</reference>